<evidence type="ECO:0000256" key="1">
    <source>
        <dbReference type="ARBA" id="ARBA00023015"/>
    </source>
</evidence>
<dbReference type="AlphaFoldDB" id="A0A1M6PJR8"/>
<evidence type="ECO:0000256" key="3">
    <source>
        <dbReference type="ARBA" id="ARBA00023163"/>
    </source>
</evidence>
<evidence type="ECO:0000256" key="2">
    <source>
        <dbReference type="ARBA" id="ARBA00023125"/>
    </source>
</evidence>
<keyword evidence="6" id="KW-1185">Reference proteome</keyword>
<keyword evidence="3" id="KW-0804">Transcription</keyword>
<dbReference type="Proteomes" id="UP000184386">
    <property type="component" value="Unassembled WGS sequence"/>
</dbReference>
<dbReference type="PANTHER" id="PTHR47504:SF5">
    <property type="entry name" value="RIGHT ORIGIN-BINDING PROTEIN"/>
    <property type="match status" value="1"/>
</dbReference>
<reference evidence="5 6" key="1">
    <citation type="submission" date="2016-11" db="EMBL/GenBank/DDBJ databases">
        <authorList>
            <person name="Jaros S."/>
            <person name="Januszkiewicz K."/>
            <person name="Wedrychowicz H."/>
        </authorList>
    </citation>
    <scope>NUCLEOTIDE SEQUENCE [LARGE SCALE GENOMIC DNA]</scope>
    <source>
        <strain evidence="5 6">DSM 15929</strain>
    </source>
</reference>
<dbReference type="GO" id="GO:0003700">
    <property type="term" value="F:DNA-binding transcription factor activity"/>
    <property type="evidence" value="ECO:0007669"/>
    <property type="project" value="InterPro"/>
</dbReference>
<dbReference type="SUPFAM" id="SSF46689">
    <property type="entry name" value="Homeodomain-like"/>
    <property type="match status" value="2"/>
</dbReference>
<dbReference type="STRING" id="1121322.SAMN02745136_01623"/>
<dbReference type="InterPro" id="IPR018060">
    <property type="entry name" value="HTH_AraC"/>
</dbReference>
<proteinExistence type="predicted"/>
<dbReference type="GO" id="GO:0043565">
    <property type="term" value="F:sequence-specific DNA binding"/>
    <property type="evidence" value="ECO:0007669"/>
    <property type="project" value="InterPro"/>
</dbReference>
<gene>
    <name evidence="5" type="ORF">SAMN02745136_01623</name>
</gene>
<dbReference type="SMART" id="SM00342">
    <property type="entry name" value="HTH_ARAC"/>
    <property type="match status" value="1"/>
</dbReference>
<evidence type="ECO:0000313" key="5">
    <source>
        <dbReference type="EMBL" id="SHK08124.1"/>
    </source>
</evidence>
<feature type="domain" description="HTH araC/xylS-type" evidence="4">
    <location>
        <begin position="9"/>
        <end position="107"/>
    </location>
</feature>
<accession>A0A1M6PJR8</accession>
<dbReference type="InterPro" id="IPR050959">
    <property type="entry name" value="MarA-like"/>
</dbReference>
<dbReference type="OrthoDB" id="8365150at2"/>
<dbReference type="Gene3D" id="1.10.10.60">
    <property type="entry name" value="Homeodomain-like"/>
    <property type="match status" value="2"/>
</dbReference>
<dbReference type="PROSITE" id="PS01124">
    <property type="entry name" value="HTH_ARAC_FAMILY_2"/>
    <property type="match status" value="1"/>
</dbReference>
<organism evidence="5 6">
    <name type="scientific">Anaerocolumna jejuensis DSM 15929</name>
    <dbReference type="NCBI Taxonomy" id="1121322"/>
    <lineage>
        <taxon>Bacteria</taxon>
        <taxon>Bacillati</taxon>
        <taxon>Bacillota</taxon>
        <taxon>Clostridia</taxon>
        <taxon>Lachnospirales</taxon>
        <taxon>Lachnospiraceae</taxon>
        <taxon>Anaerocolumna</taxon>
    </lineage>
</organism>
<evidence type="ECO:0000313" key="6">
    <source>
        <dbReference type="Proteomes" id="UP000184386"/>
    </source>
</evidence>
<name>A0A1M6PJR8_9FIRM</name>
<dbReference type="Pfam" id="PF12833">
    <property type="entry name" value="HTH_18"/>
    <property type="match status" value="1"/>
</dbReference>
<keyword evidence="2 5" id="KW-0238">DNA-binding</keyword>
<evidence type="ECO:0000259" key="4">
    <source>
        <dbReference type="PROSITE" id="PS01124"/>
    </source>
</evidence>
<protein>
    <submittedName>
        <fullName evidence="5">AraC-type DNA-binding protein</fullName>
    </submittedName>
</protein>
<dbReference type="PANTHER" id="PTHR47504">
    <property type="entry name" value="RIGHT ORIGIN-BINDING PROTEIN"/>
    <property type="match status" value="1"/>
</dbReference>
<dbReference type="EMBL" id="FRAC01000009">
    <property type="protein sequence ID" value="SHK08124.1"/>
    <property type="molecule type" value="Genomic_DNA"/>
</dbReference>
<dbReference type="RefSeq" id="WP_073274676.1">
    <property type="nucleotide sequence ID" value="NZ_FRAC01000009.1"/>
</dbReference>
<dbReference type="InterPro" id="IPR009057">
    <property type="entry name" value="Homeodomain-like_sf"/>
</dbReference>
<sequence>MTEKEKSLKKIKTYIDSHLQEELDLDKVAKEAGYSKYHLERLFTKHYGCTLTKYIREERLKAAAIQLAFTNTSILEIAFGACYESQQAFTLAFKRLYQVSPGIYRNNIRQAVRNSVFSTVFRLGSERRLTA</sequence>
<keyword evidence="1" id="KW-0805">Transcription regulation</keyword>